<evidence type="ECO:0000256" key="2">
    <source>
        <dbReference type="ARBA" id="ARBA00007018"/>
    </source>
</evidence>
<keyword evidence="4 7" id="KW-1133">Transmembrane helix</keyword>
<evidence type="ECO:0000256" key="1">
    <source>
        <dbReference type="ARBA" id="ARBA00004141"/>
    </source>
</evidence>
<organism evidence="8 9">
    <name type="scientific">Brettanomyces naardenensis</name>
    <name type="common">Yeast</name>
    <dbReference type="NCBI Taxonomy" id="13370"/>
    <lineage>
        <taxon>Eukaryota</taxon>
        <taxon>Fungi</taxon>
        <taxon>Dikarya</taxon>
        <taxon>Ascomycota</taxon>
        <taxon>Saccharomycotina</taxon>
        <taxon>Pichiomycetes</taxon>
        <taxon>Pichiales</taxon>
        <taxon>Pichiaceae</taxon>
        <taxon>Brettanomyces</taxon>
    </lineage>
</organism>
<dbReference type="InterPro" id="IPR004254">
    <property type="entry name" value="AdipoR/HlyIII-related"/>
</dbReference>
<proteinExistence type="inferred from homology"/>
<name>A0A448YRC0_BRENA</name>
<dbReference type="GO" id="GO:0016020">
    <property type="term" value="C:membrane"/>
    <property type="evidence" value="ECO:0007669"/>
    <property type="project" value="UniProtKB-SubCell"/>
</dbReference>
<feature type="binding site" evidence="6">
    <location>
        <position position="202"/>
    </location>
    <ligand>
        <name>Zn(2+)</name>
        <dbReference type="ChEBI" id="CHEBI:29105"/>
    </ligand>
</feature>
<comment type="subcellular location">
    <subcellularLocation>
        <location evidence="1">Membrane</location>
        <topology evidence="1">Multi-pass membrane protein</topology>
    </subcellularLocation>
</comment>
<protein>
    <submittedName>
        <fullName evidence="8">DEKNAAC104740</fullName>
    </submittedName>
</protein>
<evidence type="ECO:0000256" key="5">
    <source>
        <dbReference type="ARBA" id="ARBA00023136"/>
    </source>
</evidence>
<dbReference type="OrthoDB" id="529367at2759"/>
<feature type="transmembrane region" description="Helical" evidence="7">
    <location>
        <begin position="164"/>
        <end position="183"/>
    </location>
</feature>
<comment type="similarity">
    <text evidence="2">Belongs to the ADIPOR family.</text>
</comment>
<dbReference type="Pfam" id="PF03006">
    <property type="entry name" value="HlyIII"/>
    <property type="match status" value="1"/>
</dbReference>
<evidence type="ECO:0000313" key="8">
    <source>
        <dbReference type="EMBL" id="VEU23454.1"/>
    </source>
</evidence>
<feature type="transmembrane region" description="Helical" evidence="7">
    <location>
        <begin position="36"/>
        <end position="60"/>
    </location>
</feature>
<evidence type="ECO:0000256" key="6">
    <source>
        <dbReference type="PIRSR" id="PIRSR604254-1"/>
    </source>
</evidence>
<feature type="transmembrane region" description="Helical" evidence="7">
    <location>
        <begin position="72"/>
        <end position="93"/>
    </location>
</feature>
<feature type="binding site" evidence="6">
    <location>
        <position position="56"/>
    </location>
    <ligand>
        <name>Zn(2+)</name>
        <dbReference type="ChEBI" id="CHEBI:29105"/>
    </ligand>
</feature>
<dbReference type="AlphaFoldDB" id="A0A448YRC0"/>
<dbReference type="EMBL" id="CAACVR010000045">
    <property type="protein sequence ID" value="VEU23454.1"/>
    <property type="molecule type" value="Genomic_DNA"/>
</dbReference>
<dbReference type="PANTHER" id="PTHR20855">
    <property type="entry name" value="ADIPOR/PROGESTIN RECEPTOR-RELATED"/>
    <property type="match status" value="1"/>
</dbReference>
<dbReference type="GO" id="GO:0046872">
    <property type="term" value="F:metal ion binding"/>
    <property type="evidence" value="ECO:0007669"/>
    <property type="project" value="UniProtKB-KW"/>
</dbReference>
<evidence type="ECO:0000256" key="3">
    <source>
        <dbReference type="ARBA" id="ARBA00022692"/>
    </source>
</evidence>
<evidence type="ECO:0000313" key="9">
    <source>
        <dbReference type="Proteomes" id="UP000290900"/>
    </source>
</evidence>
<evidence type="ECO:0000256" key="7">
    <source>
        <dbReference type="SAM" id="Phobius"/>
    </source>
</evidence>
<keyword evidence="5 7" id="KW-0472">Membrane</keyword>
<keyword evidence="3 7" id="KW-0812">Transmembrane</keyword>
<sequence>MLVPFVAATNTNFIKSIPSSVIAIPTFEDSNSIDTIVFGLFFFGFIACLSCSAMFHTIKVHSYKVASVGNNLDYAGIVVLITTSMVGIIHYSYSDLVLARYIFLALTSIFGTACMITTWSPKFKTVAWRPFRAGMFITFGLSALLPIGYGLIRFGSEEAIKRSGFWFVLLEGIGYISGALLYASRIPERFSPGSFDLFGQSHQIFHVLVVLSAFSHFKALVQSYIYAHVRSAL</sequence>
<dbReference type="Proteomes" id="UP000290900">
    <property type="component" value="Unassembled WGS sequence"/>
</dbReference>
<reference evidence="8 9" key="1">
    <citation type="submission" date="2018-12" db="EMBL/GenBank/DDBJ databases">
        <authorList>
            <person name="Tiukova I."/>
            <person name="Dainat J."/>
        </authorList>
    </citation>
    <scope>NUCLEOTIDE SEQUENCE [LARGE SCALE GENOMIC DNA]</scope>
</reference>
<feature type="binding site" evidence="6">
    <location>
        <position position="206"/>
    </location>
    <ligand>
        <name>Zn(2+)</name>
        <dbReference type="ChEBI" id="CHEBI:29105"/>
    </ligand>
</feature>
<dbReference type="PANTHER" id="PTHR20855:SF52">
    <property type="entry name" value="ADIPONECTIN RECEPTOR PROTEIN"/>
    <property type="match status" value="1"/>
</dbReference>
<evidence type="ECO:0000256" key="4">
    <source>
        <dbReference type="ARBA" id="ARBA00022989"/>
    </source>
</evidence>
<feature type="transmembrane region" description="Helical" evidence="7">
    <location>
        <begin position="99"/>
        <end position="119"/>
    </location>
</feature>
<dbReference type="InParanoid" id="A0A448YRC0"/>
<accession>A0A448YRC0</accession>
<gene>
    <name evidence="8" type="ORF">BRENAR_LOCUS4184</name>
</gene>
<keyword evidence="6" id="KW-0862">Zinc</keyword>
<keyword evidence="9" id="KW-1185">Reference proteome</keyword>
<dbReference type="GO" id="GO:0006882">
    <property type="term" value="P:intracellular zinc ion homeostasis"/>
    <property type="evidence" value="ECO:0007669"/>
    <property type="project" value="TreeGrafter"/>
</dbReference>
<feature type="transmembrane region" description="Helical" evidence="7">
    <location>
        <begin position="204"/>
        <end position="227"/>
    </location>
</feature>
<keyword evidence="6" id="KW-0479">Metal-binding</keyword>
<dbReference type="FunCoup" id="A0A448YRC0">
    <property type="interactions" value="374"/>
</dbReference>
<dbReference type="GO" id="GO:0038023">
    <property type="term" value="F:signaling receptor activity"/>
    <property type="evidence" value="ECO:0007669"/>
    <property type="project" value="TreeGrafter"/>
</dbReference>
<feature type="transmembrane region" description="Helical" evidence="7">
    <location>
        <begin position="131"/>
        <end position="152"/>
    </location>
</feature>
<dbReference type="STRING" id="13370.A0A448YRC0"/>